<evidence type="ECO:0000313" key="3">
    <source>
        <dbReference type="EMBL" id="SDY91444.1"/>
    </source>
</evidence>
<dbReference type="GO" id="GO:0052621">
    <property type="term" value="F:diguanylate cyclase activity"/>
    <property type="evidence" value="ECO:0007669"/>
    <property type="project" value="TreeGrafter"/>
</dbReference>
<protein>
    <submittedName>
        <fullName evidence="3">Diguanylate cyclase (GGDEF) domain-containing protein</fullName>
    </submittedName>
</protein>
<proteinExistence type="predicted"/>
<dbReference type="InterPro" id="IPR043128">
    <property type="entry name" value="Rev_trsase/Diguanyl_cyclase"/>
</dbReference>
<dbReference type="PANTHER" id="PTHR45138:SF9">
    <property type="entry name" value="DIGUANYLATE CYCLASE DGCM-RELATED"/>
    <property type="match status" value="1"/>
</dbReference>
<feature type="transmembrane region" description="Helical" evidence="1">
    <location>
        <begin position="163"/>
        <end position="182"/>
    </location>
</feature>
<feature type="transmembrane region" description="Helical" evidence="1">
    <location>
        <begin position="123"/>
        <end position="143"/>
    </location>
</feature>
<dbReference type="SUPFAM" id="SSF55073">
    <property type="entry name" value="Nucleotide cyclase"/>
    <property type="match status" value="1"/>
</dbReference>
<sequence length="457" mass="48458">MTLRMHAITIAGSPGGERGARMGFSRARATLPSKVRPPSGLDPRRWPLWSLTRPVLCYLFVVEIAAVATLGVTANLAPITPRALAWCGLLLVAELAHLEAARGIERIRELGADGSPHMHLQSIWIFAALLLLPPPLVAVVIAVSYTHSWVRVYRRRSVLHRKVFSAATVILACAAAGAVLHAGTAGHFAPYPPLIDGFGGMLTLLLAGIVYFAVNYAMVVLMIIATNPANPGRQALGNLSDVLVIGGAVGLGCGIALVMTVRPWLLPVMMLTPLALQLGLLLPQLQAASRTDSKTGLVDVSFWHEVGQRELLRARRLTSTVGVLIIDLDHFKRINDRYGHLAGDEVLRATASAIRDHVRSHDFVGRYGGEEFAVLLPGAGGKETLAVAERIRAGISAVSVEVPDIGGPSTSTVSGLSASIGAAVYPDNAEELTDLLLAADTGLYAAKNSGRDRVVLG</sequence>
<keyword evidence="1" id="KW-0472">Membrane</keyword>
<keyword evidence="1" id="KW-1133">Transmembrane helix</keyword>
<dbReference type="GO" id="GO:0005886">
    <property type="term" value="C:plasma membrane"/>
    <property type="evidence" value="ECO:0007669"/>
    <property type="project" value="TreeGrafter"/>
</dbReference>
<organism evidence="3 4">
    <name type="scientific">Amycolatopsis xylanica</name>
    <dbReference type="NCBI Taxonomy" id="589385"/>
    <lineage>
        <taxon>Bacteria</taxon>
        <taxon>Bacillati</taxon>
        <taxon>Actinomycetota</taxon>
        <taxon>Actinomycetes</taxon>
        <taxon>Pseudonocardiales</taxon>
        <taxon>Pseudonocardiaceae</taxon>
        <taxon>Amycolatopsis</taxon>
    </lineage>
</organism>
<dbReference type="EMBL" id="FNON01000007">
    <property type="protein sequence ID" value="SDY91444.1"/>
    <property type="molecule type" value="Genomic_DNA"/>
</dbReference>
<accession>A0A1H3NRI2</accession>
<evidence type="ECO:0000256" key="1">
    <source>
        <dbReference type="SAM" id="Phobius"/>
    </source>
</evidence>
<dbReference type="GO" id="GO:0043709">
    <property type="term" value="P:cell adhesion involved in single-species biofilm formation"/>
    <property type="evidence" value="ECO:0007669"/>
    <property type="project" value="TreeGrafter"/>
</dbReference>
<dbReference type="NCBIfam" id="TIGR00254">
    <property type="entry name" value="GGDEF"/>
    <property type="match status" value="1"/>
</dbReference>
<dbReference type="InterPro" id="IPR000160">
    <property type="entry name" value="GGDEF_dom"/>
</dbReference>
<evidence type="ECO:0000313" key="4">
    <source>
        <dbReference type="Proteomes" id="UP000199515"/>
    </source>
</evidence>
<dbReference type="Proteomes" id="UP000199515">
    <property type="component" value="Unassembled WGS sequence"/>
</dbReference>
<reference evidence="3 4" key="1">
    <citation type="submission" date="2016-10" db="EMBL/GenBank/DDBJ databases">
        <authorList>
            <person name="de Groot N.N."/>
        </authorList>
    </citation>
    <scope>NUCLEOTIDE SEQUENCE [LARGE SCALE GENOMIC DNA]</scope>
    <source>
        <strain evidence="3 4">CPCC 202699</strain>
    </source>
</reference>
<dbReference type="Pfam" id="PF00990">
    <property type="entry name" value="GGDEF"/>
    <property type="match status" value="1"/>
</dbReference>
<dbReference type="AlphaFoldDB" id="A0A1H3NRI2"/>
<feature type="transmembrane region" description="Helical" evidence="1">
    <location>
        <begin position="55"/>
        <end position="76"/>
    </location>
</feature>
<name>A0A1H3NRI2_9PSEU</name>
<dbReference type="InterPro" id="IPR050469">
    <property type="entry name" value="Diguanylate_Cyclase"/>
</dbReference>
<dbReference type="FunFam" id="3.30.70.270:FF:000001">
    <property type="entry name" value="Diguanylate cyclase domain protein"/>
    <property type="match status" value="1"/>
</dbReference>
<feature type="domain" description="GGDEF" evidence="2">
    <location>
        <begin position="319"/>
        <end position="457"/>
    </location>
</feature>
<dbReference type="Gene3D" id="3.30.70.270">
    <property type="match status" value="1"/>
</dbReference>
<feature type="transmembrane region" description="Helical" evidence="1">
    <location>
        <begin position="202"/>
        <end position="224"/>
    </location>
</feature>
<dbReference type="STRING" id="589385.SAMN05421504_107425"/>
<dbReference type="SMART" id="SM00267">
    <property type="entry name" value="GGDEF"/>
    <property type="match status" value="1"/>
</dbReference>
<dbReference type="InterPro" id="IPR029787">
    <property type="entry name" value="Nucleotide_cyclase"/>
</dbReference>
<dbReference type="CDD" id="cd01949">
    <property type="entry name" value="GGDEF"/>
    <property type="match status" value="1"/>
</dbReference>
<evidence type="ECO:0000259" key="2">
    <source>
        <dbReference type="PROSITE" id="PS50887"/>
    </source>
</evidence>
<keyword evidence="4" id="KW-1185">Reference proteome</keyword>
<gene>
    <name evidence="3" type="ORF">SAMN05421504_107425</name>
</gene>
<keyword evidence="1" id="KW-0812">Transmembrane</keyword>
<feature type="transmembrane region" description="Helical" evidence="1">
    <location>
        <begin position="236"/>
        <end position="258"/>
    </location>
</feature>
<dbReference type="GO" id="GO:1902201">
    <property type="term" value="P:negative regulation of bacterial-type flagellum-dependent cell motility"/>
    <property type="evidence" value="ECO:0007669"/>
    <property type="project" value="TreeGrafter"/>
</dbReference>
<dbReference type="PANTHER" id="PTHR45138">
    <property type="entry name" value="REGULATORY COMPONENTS OF SENSORY TRANSDUCTION SYSTEM"/>
    <property type="match status" value="1"/>
</dbReference>
<dbReference type="PROSITE" id="PS50887">
    <property type="entry name" value="GGDEF"/>
    <property type="match status" value="1"/>
</dbReference>